<evidence type="ECO:0000259" key="14">
    <source>
        <dbReference type="PROSITE" id="PS50972"/>
    </source>
</evidence>
<feature type="region of interest" description="Disordered" evidence="13">
    <location>
        <begin position="282"/>
        <end position="330"/>
    </location>
</feature>
<dbReference type="GO" id="GO:0046872">
    <property type="term" value="F:metal ion binding"/>
    <property type="evidence" value="ECO:0007669"/>
    <property type="project" value="UniProtKB-KW"/>
</dbReference>
<evidence type="ECO:0000256" key="9">
    <source>
        <dbReference type="ARBA" id="ARBA00022842"/>
    </source>
</evidence>
<comment type="function">
    <text evidence="12">Catalyzes the condensation of para-aminobenzoate (pABA) with 6-hydroxymethyl-7,8-dihydropterin diphosphate (DHPt-PP) to form 7,8-dihydropteroate (H2Pte), the immediate precursor of folate derivatives.</text>
</comment>
<dbReference type="InterPro" id="IPR000489">
    <property type="entry name" value="Pterin-binding_dom"/>
</dbReference>
<dbReference type="GO" id="GO:0046654">
    <property type="term" value="P:tetrahydrofolate biosynthetic process"/>
    <property type="evidence" value="ECO:0007669"/>
    <property type="project" value="UniProtKB-UniPathway"/>
</dbReference>
<dbReference type="NCBIfam" id="TIGR01496">
    <property type="entry name" value="DHPS"/>
    <property type="match status" value="1"/>
</dbReference>
<dbReference type="GO" id="GO:0004156">
    <property type="term" value="F:dihydropteroate synthase activity"/>
    <property type="evidence" value="ECO:0007669"/>
    <property type="project" value="UniProtKB-EC"/>
</dbReference>
<dbReference type="PANTHER" id="PTHR20941:SF1">
    <property type="entry name" value="FOLIC ACID SYNTHESIS PROTEIN FOL1"/>
    <property type="match status" value="1"/>
</dbReference>
<dbReference type="GO" id="GO:0005829">
    <property type="term" value="C:cytosol"/>
    <property type="evidence" value="ECO:0007669"/>
    <property type="project" value="TreeGrafter"/>
</dbReference>
<comment type="pathway">
    <text evidence="3 12">Cofactor biosynthesis; tetrahydrofolate biosynthesis; 7,8-dihydrofolate from 2-amino-4-hydroxy-6-hydroxymethyl-7,8-dihydropteridine diphosphate and 4-aminobenzoate: step 1/2.</text>
</comment>
<proteinExistence type="inferred from homology"/>
<dbReference type="InterPro" id="IPR006390">
    <property type="entry name" value="DHP_synth_dom"/>
</dbReference>
<evidence type="ECO:0000256" key="12">
    <source>
        <dbReference type="RuleBase" id="RU361205"/>
    </source>
</evidence>
<dbReference type="PROSITE" id="PS00792">
    <property type="entry name" value="DHPS_1"/>
    <property type="match status" value="1"/>
</dbReference>
<evidence type="ECO:0000256" key="7">
    <source>
        <dbReference type="ARBA" id="ARBA00022679"/>
    </source>
</evidence>
<comment type="caution">
    <text evidence="15">The sequence shown here is derived from an EMBL/GenBank/DDBJ whole genome shotgun (WGS) entry which is preliminary data.</text>
</comment>
<evidence type="ECO:0000256" key="2">
    <source>
        <dbReference type="ARBA" id="ARBA00001946"/>
    </source>
</evidence>
<reference evidence="15 16" key="1">
    <citation type="submission" date="2019-07" db="EMBL/GenBank/DDBJ databases">
        <title>Whole genome shotgun sequence of Cellulomonas persica NBRC 101101.</title>
        <authorList>
            <person name="Hosoyama A."/>
            <person name="Uohara A."/>
            <person name="Ohji S."/>
            <person name="Ichikawa N."/>
        </authorList>
    </citation>
    <scope>NUCLEOTIDE SEQUENCE [LARGE SCALE GENOMIC DNA]</scope>
    <source>
        <strain evidence="15 16">NBRC 101101</strain>
    </source>
</reference>
<dbReference type="Proteomes" id="UP000321386">
    <property type="component" value="Unassembled WGS sequence"/>
</dbReference>
<keyword evidence="16" id="KW-1185">Reference proteome</keyword>
<sequence length="330" mass="34347">MRFEGPVGLPDELRGAGRALVMGVVNVTPDSFSDGGRWYTPAAAVAHGLTLLEQGADLLDVGGESTRPGARRVPVDEERARVLPVITELVRRGAVVSVDTTRAQVASAAVDAGALVVNDVSGGLADDAMYDVVARTGVAYVAMHWRGHADVMDDLDRYDDVVTDVRRELAQRVEALRAAGVRDEQVVLDPGLGFAKSGASNWPLLARLPELVADGYPVLVGASRKRFLGHLLAGPDGTPAPPLRRDDATAAISALAAAAGAWCVRVHEVAASADAVRVAAAWQGGSREHGTQPTTAPTSSPTTSPTTGPRPAHDLTDPSTTPSGARQEDA</sequence>
<evidence type="ECO:0000256" key="10">
    <source>
        <dbReference type="ARBA" id="ARBA00022909"/>
    </source>
</evidence>
<dbReference type="CDD" id="cd00739">
    <property type="entry name" value="DHPS"/>
    <property type="match status" value="1"/>
</dbReference>
<name>A0A510UUZ7_9CELL</name>
<keyword evidence="10 12" id="KW-0289">Folate biosynthesis</keyword>
<dbReference type="Pfam" id="PF00809">
    <property type="entry name" value="Pterin_bind"/>
    <property type="match status" value="1"/>
</dbReference>
<dbReference type="AlphaFoldDB" id="A0A510UUZ7"/>
<dbReference type="PANTHER" id="PTHR20941">
    <property type="entry name" value="FOLATE SYNTHESIS PROTEINS"/>
    <property type="match status" value="1"/>
</dbReference>
<dbReference type="InterPro" id="IPR011005">
    <property type="entry name" value="Dihydropteroate_synth-like_sf"/>
</dbReference>
<keyword evidence="7 12" id="KW-0808">Transferase</keyword>
<evidence type="ECO:0000256" key="1">
    <source>
        <dbReference type="ARBA" id="ARBA00000012"/>
    </source>
</evidence>
<dbReference type="PROSITE" id="PS00793">
    <property type="entry name" value="DHPS_2"/>
    <property type="match status" value="1"/>
</dbReference>
<dbReference type="SUPFAM" id="SSF51717">
    <property type="entry name" value="Dihydropteroate synthetase-like"/>
    <property type="match status" value="1"/>
</dbReference>
<organism evidence="15 16">
    <name type="scientific">Cellulomonas persica</name>
    <dbReference type="NCBI Taxonomy" id="76861"/>
    <lineage>
        <taxon>Bacteria</taxon>
        <taxon>Bacillati</taxon>
        <taxon>Actinomycetota</taxon>
        <taxon>Actinomycetes</taxon>
        <taxon>Micrococcales</taxon>
        <taxon>Cellulomonadaceae</taxon>
        <taxon>Cellulomonas</taxon>
    </lineage>
</organism>
<dbReference type="EMBL" id="BJUA01000010">
    <property type="protein sequence ID" value="GEK18488.1"/>
    <property type="molecule type" value="Genomic_DNA"/>
</dbReference>
<evidence type="ECO:0000313" key="16">
    <source>
        <dbReference type="Proteomes" id="UP000321386"/>
    </source>
</evidence>
<dbReference type="PROSITE" id="PS50972">
    <property type="entry name" value="PTERIN_BINDING"/>
    <property type="match status" value="1"/>
</dbReference>
<evidence type="ECO:0000256" key="5">
    <source>
        <dbReference type="ARBA" id="ARBA00012458"/>
    </source>
</evidence>
<accession>A0A510UUZ7</accession>
<evidence type="ECO:0000313" key="15">
    <source>
        <dbReference type="EMBL" id="GEK18488.1"/>
    </source>
</evidence>
<evidence type="ECO:0000256" key="6">
    <source>
        <dbReference type="ARBA" id="ARBA00016919"/>
    </source>
</evidence>
<comment type="similarity">
    <text evidence="4 12">Belongs to the DHPS family.</text>
</comment>
<feature type="domain" description="Pterin-binding" evidence="14">
    <location>
        <begin position="19"/>
        <end position="277"/>
    </location>
</feature>
<dbReference type="GO" id="GO:0046656">
    <property type="term" value="P:folic acid biosynthetic process"/>
    <property type="evidence" value="ECO:0007669"/>
    <property type="project" value="UniProtKB-KW"/>
</dbReference>
<evidence type="ECO:0000256" key="4">
    <source>
        <dbReference type="ARBA" id="ARBA00009503"/>
    </source>
</evidence>
<dbReference type="Gene3D" id="3.20.20.20">
    <property type="entry name" value="Dihydropteroate synthase-like"/>
    <property type="match status" value="1"/>
</dbReference>
<evidence type="ECO:0000256" key="8">
    <source>
        <dbReference type="ARBA" id="ARBA00022723"/>
    </source>
</evidence>
<dbReference type="UniPathway" id="UPA00077">
    <property type="reaction ID" value="UER00156"/>
</dbReference>
<keyword evidence="9 12" id="KW-0460">Magnesium</keyword>
<feature type="compositionally biased region" description="Low complexity" evidence="13">
    <location>
        <begin position="291"/>
        <end position="310"/>
    </location>
</feature>
<dbReference type="InterPro" id="IPR045031">
    <property type="entry name" value="DHP_synth-like"/>
</dbReference>
<gene>
    <name evidence="15" type="primary">folP</name>
    <name evidence="15" type="ORF">CPE01_22210</name>
</gene>
<dbReference type="FunFam" id="3.20.20.20:FF:000006">
    <property type="entry name" value="Dihydropteroate synthase"/>
    <property type="match status" value="1"/>
</dbReference>
<keyword evidence="8 12" id="KW-0479">Metal-binding</keyword>
<evidence type="ECO:0000256" key="3">
    <source>
        <dbReference type="ARBA" id="ARBA00004763"/>
    </source>
</evidence>
<comment type="cofactor">
    <cofactor evidence="2 12">
        <name>Mg(2+)</name>
        <dbReference type="ChEBI" id="CHEBI:18420"/>
    </cofactor>
</comment>
<dbReference type="EC" id="2.5.1.15" evidence="5 12"/>
<comment type="catalytic activity">
    <reaction evidence="1">
        <text>(7,8-dihydropterin-6-yl)methyl diphosphate + 4-aminobenzoate = 7,8-dihydropteroate + diphosphate</text>
        <dbReference type="Rhea" id="RHEA:19949"/>
        <dbReference type="ChEBI" id="CHEBI:17836"/>
        <dbReference type="ChEBI" id="CHEBI:17839"/>
        <dbReference type="ChEBI" id="CHEBI:33019"/>
        <dbReference type="ChEBI" id="CHEBI:72950"/>
        <dbReference type="EC" id="2.5.1.15"/>
    </reaction>
</comment>
<protein>
    <recommendedName>
        <fullName evidence="6 12">Dihydropteroate synthase</fullName>
        <shortName evidence="12">DHPS</shortName>
        <ecNumber evidence="5 12">2.5.1.15</ecNumber>
    </recommendedName>
    <alternativeName>
        <fullName evidence="11 12">Dihydropteroate pyrophosphorylase</fullName>
    </alternativeName>
</protein>
<evidence type="ECO:0000256" key="13">
    <source>
        <dbReference type="SAM" id="MobiDB-lite"/>
    </source>
</evidence>
<evidence type="ECO:0000256" key="11">
    <source>
        <dbReference type="ARBA" id="ARBA00030193"/>
    </source>
</evidence>